<dbReference type="InterPro" id="IPR009057">
    <property type="entry name" value="Homeodomain-like_sf"/>
</dbReference>
<dbReference type="EMBL" id="BJXK01000004">
    <property type="protein sequence ID" value="GEM79151.1"/>
    <property type="molecule type" value="Genomic_DNA"/>
</dbReference>
<organism evidence="1 2">
    <name type="scientific">Vibrio superstes NBRC 103154</name>
    <dbReference type="NCBI Taxonomy" id="1219062"/>
    <lineage>
        <taxon>Bacteria</taxon>
        <taxon>Pseudomonadati</taxon>
        <taxon>Pseudomonadota</taxon>
        <taxon>Gammaproteobacteria</taxon>
        <taxon>Vibrionales</taxon>
        <taxon>Vibrionaceae</taxon>
        <taxon>Vibrio</taxon>
    </lineage>
</organism>
<dbReference type="SUPFAM" id="SSF46689">
    <property type="entry name" value="Homeodomain-like"/>
    <property type="match status" value="1"/>
</dbReference>
<sequence>MARISREQYEANKKMLDDYIWETFKAEGWDAVTYSRLAQFMNTRKSTIQGYYPNCLNFLEGIEGRAFPEMLPLLDMTSPDTFLESWCDTLTVPLFRNYYELFALDAIQGLTGTYSKRVSLKLKGRLSAAFELNEEDTEKLFRMAMGSALAVLANR</sequence>
<protein>
    <recommendedName>
        <fullName evidence="3">TetR family transcriptional regulator</fullName>
    </recommendedName>
</protein>
<evidence type="ECO:0008006" key="3">
    <source>
        <dbReference type="Google" id="ProtNLM"/>
    </source>
</evidence>
<evidence type="ECO:0000313" key="1">
    <source>
        <dbReference type="EMBL" id="GEM79151.1"/>
    </source>
</evidence>
<comment type="caution">
    <text evidence="1">The sequence shown here is derived from an EMBL/GenBank/DDBJ whole genome shotgun (WGS) entry which is preliminary data.</text>
</comment>
<accession>A0A511QP86</accession>
<name>A0A511QP86_9VIBR</name>
<evidence type="ECO:0000313" key="2">
    <source>
        <dbReference type="Proteomes" id="UP000321113"/>
    </source>
</evidence>
<dbReference type="Proteomes" id="UP000321113">
    <property type="component" value="Unassembled WGS sequence"/>
</dbReference>
<dbReference type="OrthoDB" id="6214278at2"/>
<dbReference type="AlphaFoldDB" id="A0A511QP86"/>
<keyword evidence="2" id="KW-1185">Reference proteome</keyword>
<proteinExistence type="predicted"/>
<reference evidence="1 2" key="1">
    <citation type="submission" date="2019-07" db="EMBL/GenBank/DDBJ databases">
        <title>Whole genome shotgun sequence of Vibrio superstes NBRC 103154.</title>
        <authorList>
            <person name="Hosoyama A."/>
            <person name="Uohara A."/>
            <person name="Ohji S."/>
            <person name="Ichikawa N."/>
        </authorList>
    </citation>
    <scope>NUCLEOTIDE SEQUENCE [LARGE SCALE GENOMIC DNA]</scope>
    <source>
        <strain evidence="1 2">NBRC 103154</strain>
    </source>
</reference>
<dbReference type="Gene3D" id="1.10.357.10">
    <property type="entry name" value="Tetracycline Repressor, domain 2"/>
    <property type="match status" value="1"/>
</dbReference>
<dbReference type="RefSeq" id="WP_119008427.1">
    <property type="nucleotide sequence ID" value="NZ_BJXK01000004.1"/>
</dbReference>
<gene>
    <name evidence="1" type="ORF">VSU01S_13960</name>
</gene>